<feature type="region of interest" description="Disordered" evidence="1">
    <location>
        <begin position="138"/>
        <end position="159"/>
    </location>
</feature>
<feature type="region of interest" description="Disordered" evidence="1">
    <location>
        <begin position="218"/>
        <end position="237"/>
    </location>
</feature>
<dbReference type="EMBL" id="JAVHJM010000003">
    <property type="protein sequence ID" value="KAK6516704.1"/>
    <property type="molecule type" value="Genomic_DNA"/>
</dbReference>
<evidence type="ECO:0000256" key="1">
    <source>
        <dbReference type="SAM" id="MobiDB-lite"/>
    </source>
</evidence>
<evidence type="ECO:0000313" key="2">
    <source>
        <dbReference type="EMBL" id="KAK6516704.1"/>
    </source>
</evidence>
<feature type="compositionally biased region" description="Polar residues" evidence="1">
    <location>
        <begin position="47"/>
        <end position="59"/>
    </location>
</feature>
<gene>
    <name evidence="2" type="ORF">TWF506_006597</name>
</gene>
<feature type="compositionally biased region" description="Low complexity" evidence="1">
    <location>
        <begin position="8"/>
        <end position="20"/>
    </location>
</feature>
<feature type="region of interest" description="Disordered" evidence="1">
    <location>
        <begin position="1"/>
        <end position="71"/>
    </location>
</feature>
<evidence type="ECO:0000313" key="3">
    <source>
        <dbReference type="Proteomes" id="UP001307849"/>
    </source>
</evidence>
<proteinExistence type="predicted"/>
<name>A0AAN8NHH9_9PEZI</name>
<sequence>MFPNMLIPSGTPLPQSQQSSPLPPYSPTISSSHPTKFELSYPPPSLQNPITPIYRSQSFLPPLSDGSPPEYRHSLQTIDSNLKPAYILHFDASTQNTILKTPEGQKLTSVSFLKPRRQTVTTFLTSDMDAQTLAGSSFTLADDDDDDDNNYEESQGGNDFTVEEEELQEEVDSILLDPIVPTKQTITLSSHKYFHPKGTKFTTKSGTSYRWQKSITASTPPMSNIKGIPKNTGPQNSTFVLTRSPPKSQRTPGSKEIVGRIKITESSSSKATLELKGGQEELSESIFLGSAIAVLKKVELKAARQRAQRALPQNVMQITF</sequence>
<reference evidence="2 3" key="1">
    <citation type="submission" date="2019-10" db="EMBL/GenBank/DDBJ databases">
        <authorList>
            <person name="Palmer J.M."/>
        </authorList>
    </citation>
    <scope>NUCLEOTIDE SEQUENCE [LARGE SCALE GENOMIC DNA]</scope>
    <source>
        <strain evidence="2 3">TWF506</strain>
    </source>
</reference>
<keyword evidence="3" id="KW-1185">Reference proteome</keyword>
<protein>
    <submittedName>
        <fullName evidence="2">Uncharacterized protein</fullName>
    </submittedName>
</protein>
<organism evidence="2 3">
    <name type="scientific">Arthrobotrys conoides</name>
    <dbReference type="NCBI Taxonomy" id="74498"/>
    <lineage>
        <taxon>Eukaryota</taxon>
        <taxon>Fungi</taxon>
        <taxon>Dikarya</taxon>
        <taxon>Ascomycota</taxon>
        <taxon>Pezizomycotina</taxon>
        <taxon>Orbiliomycetes</taxon>
        <taxon>Orbiliales</taxon>
        <taxon>Orbiliaceae</taxon>
        <taxon>Arthrobotrys</taxon>
    </lineage>
</organism>
<dbReference type="AlphaFoldDB" id="A0AAN8NHH9"/>
<comment type="caution">
    <text evidence="2">The sequence shown here is derived from an EMBL/GenBank/DDBJ whole genome shotgun (WGS) entry which is preliminary data.</text>
</comment>
<accession>A0AAN8NHH9</accession>
<feature type="compositionally biased region" description="Acidic residues" evidence="1">
    <location>
        <begin position="141"/>
        <end position="151"/>
    </location>
</feature>
<dbReference type="Proteomes" id="UP001307849">
    <property type="component" value="Unassembled WGS sequence"/>
</dbReference>